<dbReference type="PROSITE" id="PS00107">
    <property type="entry name" value="PROTEIN_KINASE_ATP"/>
    <property type="match status" value="1"/>
</dbReference>
<dbReference type="Gene3D" id="3.80.10.10">
    <property type="entry name" value="Ribonuclease Inhibitor"/>
    <property type="match status" value="4"/>
</dbReference>
<dbReference type="CDD" id="cd14066">
    <property type="entry name" value="STKc_IRAK"/>
    <property type="match status" value="1"/>
</dbReference>
<dbReference type="SUPFAM" id="SSF52058">
    <property type="entry name" value="L domain-like"/>
    <property type="match status" value="1"/>
</dbReference>
<comment type="catalytic activity">
    <reaction evidence="20">
        <text>L-seryl-[protein] + ATP = O-phospho-L-seryl-[protein] + ADP + H(+)</text>
        <dbReference type="Rhea" id="RHEA:17989"/>
        <dbReference type="Rhea" id="RHEA-COMP:9863"/>
        <dbReference type="Rhea" id="RHEA-COMP:11604"/>
        <dbReference type="ChEBI" id="CHEBI:15378"/>
        <dbReference type="ChEBI" id="CHEBI:29999"/>
        <dbReference type="ChEBI" id="CHEBI:30616"/>
        <dbReference type="ChEBI" id="CHEBI:83421"/>
        <dbReference type="ChEBI" id="CHEBI:456216"/>
        <dbReference type="EC" id="2.7.11.1"/>
    </reaction>
</comment>
<dbReference type="InterPro" id="IPR001245">
    <property type="entry name" value="Ser-Thr/Tyr_kinase_cat_dom"/>
</dbReference>
<feature type="chain" id="PRO_5042144860" description="non-specific serine/threonine protein kinase" evidence="23">
    <location>
        <begin position="23"/>
        <end position="1065"/>
    </location>
</feature>
<evidence type="ECO:0000259" key="24">
    <source>
        <dbReference type="PROSITE" id="PS50011"/>
    </source>
</evidence>
<dbReference type="InterPro" id="IPR032675">
    <property type="entry name" value="LRR_dom_sf"/>
</dbReference>
<comment type="caution">
    <text evidence="25">The sequence shown here is derived from an EMBL/GenBank/DDBJ whole genome shotgun (WGS) entry which is preliminary data.</text>
</comment>
<dbReference type="PANTHER" id="PTHR48056">
    <property type="entry name" value="LRR RECEPTOR-LIKE SERINE/THREONINE-PROTEIN KINASE-RELATED"/>
    <property type="match status" value="1"/>
</dbReference>
<dbReference type="SUPFAM" id="SSF52047">
    <property type="entry name" value="RNI-like"/>
    <property type="match status" value="1"/>
</dbReference>
<keyword evidence="10 23" id="KW-0732">Signal</keyword>
<evidence type="ECO:0000256" key="15">
    <source>
        <dbReference type="ARBA" id="ARBA00022989"/>
    </source>
</evidence>
<proteinExistence type="inferred from homology"/>
<dbReference type="EC" id="2.7.11.1" evidence="4"/>
<feature type="binding site" evidence="21">
    <location>
        <position position="801"/>
    </location>
    <ligand>
        <name>ATP</name>
        <dbReference type="ChEBI" id="CHEBI:30616"/>
    </ligand>
</feature>
<evidence type="ECO:0000256" key="16">
    <source>
        <dbReference type="ARBA" id="ARBA00023136"/>
    </source>
</evidence>
<feature type="transmembrane region" description="Helical" evidence="22">
    <location>
        <begin position="690"/>
        <end position="713"/>
    </location>
</feature>
<evidence type="ECO:0000256" key="1">
    <source>
        <dbReference type="ARBA" id="ARBA00004236"/>
    </source>
</evidence>
<comment type="catalytic activity">
    <reaction evidence="19">
        <text>L-threonyl-[protein] + ATP = O-phospho-L-threonyl-[protein] + ADP + H(+)</text>
        <dbReference type="Rhea" id="RHEA:46608"/>
        <dbReference type="Rhea" id="RHEA-COMP:11060"/>
        <dbReference type="Rhea" id="RHEA-COMP:11605"/>
        <dbReference type="ChEBI" id="CHEBI:15378"/>
        <dbReference type="ChEBI" id="CHEBI:30013"/>
        <dbReference type="ChEBI" id="CHEBI:30616"/>
        <dbReference type="ChEBI" id="CHEBI:61977"/>
        <dbReference type="ChEBI" id="CHEBI:456216"/>
        <dbReference type="EC" id="2.7.11.1"/>
    </reaction>
</comment>
<evidence type="ECO:0000256" key="7">
    <source>
        <dbReference type="ARBA" id="ARBA00022614"/>
    </source>
</evidence>
<evidence type="ECO:0000313" key="25">
    <source>
        <dbReference type="EMBL" id="GMH14172.1"/>
    </source>
</evidence>
<evidence type="ECO:0000256" key="21">
    <source>
        <dbReference type="PROSITE-ProRule" id="PRU10141"/>
    </source>
</evidence>
<feature type="signal peptide" evidence="23">
    <location>
        <begin position="1"/>
        <end position="22"/>
    </location>
</feature>
<evidence type="ECO:0000256" key="8">
    <source>
        <dbReference type="ARBA" id="ARBA00022679"/>
    </source>
</evidence>
<dbReference type="AlphaFoldDB" id="A0AAD3XQW9"/>
<evidence type="ECO:0000256" key="4">
    <source>
        <dbReference type="ARBA" id="ARBA00012513"/>
    </source>
</evidence>
<dbReference type="Gene3D" id="1.10.510.10">
    <property type="entry name" value="Transferase(Phosphotransferase) domain 1"/>
    <property type="match status" value="1"/>
</dbReference>
<dbReference type="PANTHER" id="PTHR48056:SF18">
    <property type="entry name" value="NON-SPECIFIC SERINE_THREONINE PROTEIN KINASE"/>
    <property type="match status" value="1"/>
</dbReference>
<evidence type="ECO:0000256" key="20">
    <source>
        <dbReference type="ARBA" id="ARBA00048679"/>
    </source>
</evidence>
<dbReference type="InterPro" id="IPR000719">
    <property type="entry name" value="Prot_kinase_dom"/>
</dbReference>
<dbReference type="InterPro" id="IPR050647">
    <property type="entry name" value="Plant_LRR-RLKs"/>
</dbReference>
<dbReference type="Pfam" id="PF07714">
    <property type="entry name" value="PK_Tyr_Ser-Thr"/>
    <property type="match status" value="1"/>
</dbReference>
<gene>
    <name evidence="25" type="ORF">Nepgr_016013</name>
</gene>
<accession>A0AAD3XQW9</accession>
<dbReference type="Proteomes" id="UP001279734">
    <property type="component" value="Unassembled WGS sequence"/>
</dbReference>
<dbReference type="GO" id="GO:0005524">
    <property type="term" value="F:ATP binding"/>
    <property type="evidence" value="ECO:0007669"/>
    <property type="project" value="UniProtKB-UniRule"/>
</dbReference>
<evidence type="ECO:0000256" key="14">
    <source>
        <dbReference type="ARBA" id="ARBA00022840"/>
    </source>
</evidence>
<evidence type="ECO:0000256" key="13">
    <source>
        <dbReference type="ARBA" id="ARBA00022777"/>
    </source>
</evidence>
<dbReference type="PROSITE" id="PS51450">
    <property type="entry name" value="LRR"/>
    <property type="match status" value="1"/>
</dbReference>
<evidence type="ECO:0000313" key="26">
    <source>
        <dbReference type="Proteomes" id="UP001279734"/>
    </source>
</evidence>
<keyword evidence="12 21" id="KW-0547">Nucleotide-binding</keyword>
<dbReference type="SUPFAM" id="SSF56112">
    <property type="entry name" value="Protein kinase-like (PK-like)"/>
    <property type="match status" value="1"/>
</dbReference>
<keyword evidence="6" id="KW-0723">Serine/threonine-protein kinase</keyword>
<evidence type="ECO:0000256" key="11">
    <source>
        <dbReference type="ARBA" id="ARBA00022737"/>
    </source>
</evidence>
<keyword evidence="11" id="KW-0677">Repeat</keyword>
<organism evidence="25 26">
    <name type="scientific">Nepenthes gracilis</name>
    <name type="common">Slender pitcher plant</name>
    <dbReference type="NCBI Taxonomy" id="150966"/>
    <lineage>
        <taxon>Eukaryota</taxon>
        <taxon>Viridiplantae</taxon>
        <taxon>Streptophyta</taxon>
        <taxon>Embryophyta</taxon>
        <taxon>Tracheophyta</taxon>
        <taxon>Spermatophyta</taxon>
        <taxon>Magnoliopsida</taxon>
        <taxon>eudicotyledons</taxon>
        <taxon>Gunneridae</taxon>
        <taxon>Pentapetalae</taxon>
        <taxon>Caryophyllales</taxon>
        <taxon>Nepenthaceae</taxon>
        <taxon>Nepenthes</taxon>
    </lineage>
</organism>
<evidence type="ECO:0000256" key="2">
    <source>
        <dbReference type="ARBA" id="ARBA00008684"/>
    </source>
</evidence>
<keyword evidence="5" id="KW-1003">Cell membrane</keyword>
<evidence type="ECO:0000256" key="17">
    <source>
        <dbReference type="ARBA" id="ARBA00023170"/>
    </source>
</evidence>
<dbReference type="GO" id="GO:0004674">
    <property type="term" value="F:protein serine/threonine kinase activity"/>
    <property type="evidence" value="ECO:0007669"/>
    <property type="project" value="UniProtKB-KW"/>
</dbReference>
<feature type="domain" description="Protein kinase" evidence="24">
    <location>
        <begin position="773"/>
        <end position="1053"/>
    </location>
</feature>
<evidence type="ECO:0000256" key="6">
    <source>
        <dbReference type="ARBA" id="ARBA00022527"/>
    </source>
</evidence>
<evidence type="ECO:0000256" key="23">
    <source>
        <dbReference type="SAM" id="SignalP"/>
    </source>
</evidence>
<dbReference type="FunFam" id="3.80.10.10:FF:000041">
    <property type="entry name" value="LRR receptor-like serine/threonine-protein kinase ERECTA"/>
    <property type="match status" value="1"/>
</dbReference>
<dbReference type="InterPro" id="IPR013210">
    <property type="entry name" value="LRR_N_plant-typ"/>
</dbReference>
<keyword evidence="16 22" id="KW-0472">Membrane</keyword>
<evidence type="ECO:0000256" key="12">
    <source>
        <dbReference type="ARBA" id="ARBA00022741"/>
    </source>
</evidence>
<dbReference type="InterPro" id="IPR011009">
    <property type="entry name" value="Kinase-like_dom_sf"/>
</dbReference>
<dbReference type="SMART" id="SM00369">
    <property type="entry name" value="LRR_TYP"/>
    <property type="match status" value="8"/>
</dbReference>
<dbReference type="SMART" id="SM00220">
    <property type="entry name" value="S_TKc"/>
    <property type="match status" value="1"/>
</dbReference>
<evidence type="ECO:0000256" key="9">
    <source>
        <dbReference type="ARBA" id="ARBA00022692"/>
    </source>
</evidence>
<dbReference type="Pfam" id="PF00560">
    <property type="entry name" value="LRR_1"/>
    <property type="match status" value="5"/>
</dbReference>
<dbReference type="PROSITE" id="PS50011">
    <property type="entry name" value="PROTEIN_KINASE_DOM"/>
    <property type="match status" value="1"/>
</dbReference>
<name>A0AAD3XQW9_NEPGR</name>
<dbReference type="FunFam" id="3.80.10.10:FF:000213">
    <property type="entry name" value="Tyrosine-sulfated glycopeptide receptor 1"/>
    <property type="match status" value="1"/>
</dbReference>
<keyword evidence="14 21" id="KW-0067">ATP-binding</keyword>
<dbReference type="Pfam" id="PF08263">
    <property type="entry name" value="LRRNT_2"/>
    <property type="match status" value="1"/>
</dbReference>
<dbReference type="Pfam" id="PF13855">
    <property type="entry name" value="LRR_8"/>
    <property type="match status" value="1"/>
</dbReference>
<comment type="similarity">
    <text evidence="3">Belongs to the RLP family.</text>
</comment>
<comment type="similarity">
    <text evidence="2">Belongs to the protein kinase superfamily. Ser/Thr protein kinase family.</text>
</comment>
<reference evidence="25" key="1">
    <citation type="submission" date="2023-05" db="EMBL/GenBank/DDBJ databases">
        <title>Nepenthes gracilis genome sequencing.</title>
        <authorList>
            <person name="Fukushima K."/>
        </authorList>
    </citation>
    <scope>NUCLEOTIDE SEQUENCE</scope>
    <source>
        <strain evidence="25">SING2019-196</strain>
    </source>
</reference>
<dbReference type="InterPro" id="IPR003591">
    <property type="entry name" value="Leu-rich_rpt_typical-subtyp"/>
</dbReference>
<keyword evidence="15 22" id="KW-1133">Transmembrane helix</keyword>
<comment type="subcellular location">
    <subcellularLocation>
        <location evidence="1">Cell membrane</location>
    </subcellularLocation>
</comment>
<evidence type="ECO:0000256" key="18">
    <source>
        <dbReference type="ARBA" id="ARBA00023180"/>
    </source>
</evidence>
<dbReference type="PRINTS" id="PR00019">
    <property type="entry name" value="LEURICHRPT"/>
</dbReference>
<dbReference type="PROSITE" id="PS00108">
    <property type="entry name" value="PROTEIN_KINASE_ST"/>
    <property type="match status" value="1"/>
</dbReference>
<evidence type="ECO:0000256" key="10">
    <source>
        <dbReference type="ARBA" id="ARBA00022729"/>
    </source>
</evidence>
<dbReference type="InterPro" id="IPR008271">
    <property type="entry name" value="Ser/Thr_kinase_AS"/>
</dbReference>
<dbReference type="InterPro" id="IPR017441">
    <property type="entry name" value="Protein_kinase_ATP_BS"/>
</dbReference>
<keyword evidence="17" id="KW-0675">Receptor</keyword>
<keyword evidence="13" id="KW-0418">Kinase</keyword>
<keyword evidence="9 22" id="KW-0812">Transmembrane</keyword>
<dbReference type="GO" id="GO:0005886">
    <property type="term" value="C:plasma membrane"/>
    <property type="evidence" value="ECO:0007669"/>
    <property type="project" value="UniProtKB-SubCell"/>
</dbReference>
<keyword evidence="8" id="KW-0808">Transferase</keyword>
<protein>
    <recommendedName>
        <fullName evidence="4">non-specific serine/threonine protein kinase</fullName>
        <ecNumber evidence="4">2.7.11.1</ecNumber>
    </recommendedName>
</protein>
<dbReference type="Gene3D" id="3.30.200.20">
    <property type="entry name" value="Phosphorylase Kinase, domain 1"/>
    <property type="match status" value="1"/>
</dbReference>
<evidence type="ECO:0000256" key="19">
    <source>
        <dbReference type="ARBA" id="ARBA00047899"/>
    </source>
</evidence>
<keyword evidence="18" id="KW-0325">Glycoprotein</keyword>
<evidence type="ECO:0000256" key="22">
    <source>
        <dbReference type="SAM" id="Phobius"/>
    </source>
</evidence>
<keyword evidence="26" id="KW-1185">Reference proteome</keyword>
<sequence>MRDFYYLFLMLTLCCCFAAAYGQVCNEQDHESLLAFYASVSSASDSLNWTSASSCCLWEGITCDGEGNVSRLWLPSKALKGNITLSLGRLSHLSQLNLSNNSLSGSLPNGLFGSLGSLEIIDLSYNLLSGMLSSSMSSSGSFPATIRIIDISSNQFHGDIQSSLFLMASNLTSFNASNNYFIGSIPQSICASSPLLRTLDFSSNNFTGQLLNGGLGACSELQVFRAGFNSLSGSLPDDIYSVKALREISVPANGLSGAIGDGIVGLTNITVIELFSNNFSGTIPHDIGKLSNLERLLLHINNLSGSIPSSLMNCTQLVKLILRVNSIEGDVSKLDFSKLLRLQTLDLGNNFFTGNLPETLYSCKSLTAIRFADNNLSGEISPKLCALPSLSFLSLSNNTFSNVTMALRNLAGCKNLNTLTLSKNFYDETLPGDESFIGPEELQMVQILALGGCNFVGQVPAWIANLKALEVLDLSYNKITGSIPGWMGNLSSLFYLDLSSNLLSGEFPLQLTRLPAIRSQKVADKLYRSYLELPVFVAANNASRQQYNQLASLPPAIYLQNNSLHGNIPSEIGQFQNLYVLDLSHNEFSGIIPLQISNLTNLEMLHLYQNNLTGEIPQSLTNLHFLSKFNVSFNNLQGEIPTGGQFDTFPESSFEGNPGLCGRILNRSCSDQPATTNRSTDHSKGLNKKLFGISFGVCLCISGILMALAFWAFSKRQIISRGEPGKIEPELNPHCSSSLEIFRDTSLVIVFPNNTNKINDLSMFDILKGTDNFNQANIIGCGGFGLVYKATLANGTKLAIKRLSGDKCLMEKEFEAEVEVLSLAQHKNLVSLLGYCVHNGFRLLIYTFMENGSLDYWLHEKPDGPSQLDWPIRLKIAQGAGRGLAYMHQICEPHIVHRDIKSSNILLDKNFEACVADFGLSRLILPYRTHVTTELVGTLGYIPPEYGQAWVATLRGDVYSFGVVMLELLTGRRPVDICKAKASTELVVCVQEIRSEGRHEEILDPLLRGKGFEEEMLQVLEVACMCINQNPLKRPNIKEVVDLLEGVRSYPQTPKTEQECKIEGR</sequence>
<dbReference type="FunFam" id="1.10.510.10:FF:000309">
    <property type="entry name" value="Leucine-rich repeat receptor-like protein kinase"/>
    <property type="match status" value="1"/>
</dbReference>
<dbReference type="EMBL" id="BSYO01000013">
    <property type="protein sequence ID" value="GMH14172.1"/>
    <property type="molecule type" value="Genomic_DNA"/>
</dbReference>
<keyword evidence="7" id="KW-0433">Leucine-rich repeat</keyword>
<dbReference type="GO" id="GO:0033612">
    <property type="term" value="F:receptor serine/threonine kinase binding"/>
    <property type="evidence" value="ECO:0007669"/>
    <property type="project" value="TreeGrafter"/>
</dbReference>
<dbReference type="FunFam" id="3.30.200.20:FF:000015">
    <property type="entry name" value="Somatic embryogenesis receptor kinase 1"/>
    <property type="match status" value="1"/>
</dbReference>
<evidence type="ECO:0000256" key="3">
    <source>
        <dbReference type="ARBA" id="ARBA00009592"/>
    </source>
</evidence>
<dbReference type="InterPro" id="IPR001611">
    <property type="entry name" value="Leu-rich_rpt"/>
</dbReference>
<evidence type="ECO:0000256" key="5">
    <source>
        <dbReference type="ARBA" id="ARBA00022475"/>
    </source>
</evidence>